<dbReference type="GO" id="GO:0009103">
    <property type="term" value="P:lipopolysaccharide biosynthetic process"/>
    <property type="evidence" value="ECO:0007669"/>
    <property type="project" value="TreeGrafter"/>
</dbReference>
<evidence type="ECO:0000256" key="7">
    <source>
        <dbReference type="SAM" id="Phobius"/>
    </source>
</evidence>
<evidence type="ECO:0000256" key="3">
    <source>
        <dbReference type="ARBA" id="ARBA00022679"/>
    </source>
</evidence>
<feature type="transmembrane region" description="Helical" evidence="7">
    <location>
        <begin position="310"/>
        <end position="326"/>
    </location>
</feature>
<feature type="transmembrane region" description="Helical" evidence="7">
    <location>
        <begin position="98"/>
        <end position="115"/>
    </location>
</feature>
<gene>
    <name evidence="8" type="ORF">MNBD_NITROSPIRAE03-1349</name>
</gene>
<accession>A0A3B1DYR9</accession>
<feature type="transmembrane region" description="Helical" evidence="7">
    <location>
        <begin position="209"/>
        <end position="226"/>
    </location>
</feature>
<keyword evidence="5 7" id="KW-1133">Transmembrane helix</keyword>
<proteinExistence type="predicted"/>
<dbReference type="GO" id="GO:0071555">
    <property type="term" value="P:cell wall organization"/>
    <property type="evidence" value="ECO:0007669"/>
    <property type="project" value="TreeGrafter"/>
</dbReference>
<keyword evidence="4 7" id="KW-0812">Transmembrane</keyword>
<feature type="transmembrane region" description="Helical" evidence="7">
    <location>
        <begin position="6"/>
        <end position="23"/>
    </location>
</feature>
<protein>
    <submittedName>
        <fullName evidence="8">Undecaprenyl-phosphate alpha-N-acetylglucosaminyl 1-phosphate transferase</fullName>
        <ecNumber evidence="8">2.7.8.33</ecNumber>
    </submittedName>
</protein>
<reference evidence="8" key="1">
    <citation type="submission" date="2018-06" db="EMBL/GenBank/DDBJ databases">
        <authorList>
            <person name="Zhirakovskaya E."/>
        </authorList>
    </citation>
    <scope>NUCLEOTIDE SEQUENCE</scope>
</reference>
<evidence type="ECO:0000256" key="5">
    <source>
        <dbReference type="ARBA" id="ARBA00022989"/>
    </source>
</evidence>
<keyword evidence="2" id="KW-1003">Cell membrane</keyword>
<dbReference type="EC" id="2.7.8.33" evidence="8"/>
<evidence type="ECO:0000256" key="6">
    <source>
        <dbReference type="ARBA" id="ARBA00023136"/>
    </source>
</evidence>
<feature type="transmembrane region" description="Helical" evidence="7">
    <location>
        <begin position="232"/>
        <end position="253"/>
    </location>
</feature>
<feature type="transmembrane region" description="Helical" evidence="7">
    <location>
        <begin position="153"/>
        <end position="173"/>
    </location>
</feature>
<comment type="subcellular location">
    <subcellularLocation>
        <location evidence="1">Cell membrane</location>
        <topology evidence="1">Multi-pass membrane protein</topology>
    </subcellularLocation>
</comment>
<evidence type="ECO:0000256" key="4">
    <source>
        <dbReference type="ARBA" id="ARBA00022692"/>
    </source>
</evidence>
<keyword evidence="3 8" id="KW-0808">Transferase</keyword>
<dbReference type="EMBL" id="UOGI01000266">
    <property type="protein sequence ID" value="VAX34157.1"/>
    <property type="molecule type" value="Genomic_DNA"/>
</dbReference>
<dbReference type="Pfam" id="PF00953">
    <property type="entry name" value="Glycos_transf_4"/>
    <property type="match status" value="1"/>
</dbReference>
<dbReference type="InterPro" id="IPR000715">
    <property type="entry name" value="Glycosyl_transferase_4"/>
</dbReference>
<feature type="transmembrane region" description="Helical" evidence="7">
    <location>
        <begin position="286"/>
        <end position="304"/>
    </location>
</feature>
<keyword evidence="6 7" id="KW-0472">Membrane</keyword>
<feature type="transmembrane region" description="Helical" evidence="7">
    <location>
        <begin position="179"/>
        <end position="197"/>
    </location>
</feature>
<dbReference type="AlphaFoldDB" id="A0A3B1DYR9"/>
<sequence length="346" mass="38606">MNHILLQTTLPFFASFVIQFIVIKNSRVRSFCIDHADTDKPQRFHDVPTPRAGGLGIVIALIVGLSIFGKEGEYLVLSALPAFGIGFYEDMTSNISPALRLSIIMVGAVVAMVLMDSIVYDIGLMRLPLWMAIPFTIIGVAGLSNAINIIDGFNGLASGVSVIILLSFAAASYLYGDQLMLGVSTVLIVAIAGFFVWNFPRGRIFLGDGGAYLIGFILAEISILLVKRNPGISPWFPLVILAYPIFEVFFSIYRKKFKRGLSAFKPDRVHFHMLIHKRIARSNPKTSVYIWVLVAIFNIMAFPFHSNTPALIFIFFLFSGSYLYLYRRIVRFKHWGVGERLVAPRV</sequence>
<dbReference type="GO" id="GO:0036380">
    <property type="term" value="F:UDP-N-acetylglucosamine-undecaprenyl-phosphate N-acetylglucosaminephosphotransferase activity"/>
    <property type="evidence" value="ECO:0007669"/>
    <property type="project" value="UniProtKB-EC"/>
</dbReference>
<dbReference type="CDD" id="cd06912">
    <property type="entry name" value="GT_MraY_like"/>
    <property type="match status" value="1"/>
</dbReference>
<evidence type="ECO:0000313" key="8">
    <source>
        <dbReference type="EMBL" id="VAX34157.1"/>
    </source>
</evidence>
<organism evidence="8">
    <name type="scientific">hydrothermal vent metagenome</name>
    <dbReference type="NCBI Taxonomy" id="652676"/>
    <lineage>
        <taxon>unclassified sequences</taxon>
        <taxon>metagenomes</taxon>
        <taxon>ecological metagenomes</taxon>
    </lineage>
</organism>
<evidence type="ECO:0000256" key="2">
    <source>
        <dbReference type="ARBA" id="ARBA00022475"/>
    </source>
</evidence>
<feature type="transmembrane region" description="Helical" evidence="7">
    <location>
        <begin position="127"/>
        <end position="146"/>
    </location>
</feature>
<dbReference type="PANTHER" id="PTHR22926:SF3">
    <property type="entry name" value="UNDECAPRENYL-PHOSPHATE ALPHA-N-ACETYLGLUCOSAMINYL 1-PHOSPHATE TRANSFERASE"/>
    <property type="match status" value="1"/>
</dbReference>
<evidence type="ECO:0000256" key="1">
    <source>
        <dbReference type="ARBA" id="ARBA00004651"/>
    </source>
</evidence>
<dbReference type="GO" id="GO:0005886">
    <property type="term" value="C:plasma membrane"/>
    <property type="evidence" value="ECO:0007669"/>
    <property type="project" value="UniProtKB-SubCell"/>
</dbReference>
<dbReference type="GO" id="GO:0044038">
    <property type="term" value="P:cell wall macromolecule biosynthetic process"/>
    <property type="evidence" value="ECO:0007669"/>
    <property type="project" value="TreeGrafter"/>
</dbReference>
<dbReference type="PANTHER" id="PTHR22926">
    <property type="entry name" value="PHOSPHO-N-ACETYLMURAMOYL-PENTAPEPTIDE-TRANSFERASE"/>
    <property type="match status" value="1"/>
</dbReference>
<name>A0A3B1DYR9_9ZZZZ</name>